<feature type="domain" description="Cupin type-2" evidence="1">
    <location>
        <begin position="22"/>
        <end position="94"/>
    </location>
</feature>
<dbReference type="SUPFAM" id="SSF51182">
    <property type="entry name" value="RmlC-like cupins"/>
    <property type="match status" value="1"/>
</dbReference>
<protein>
    <recommendedName>
        <fullName evidence="1">Cupin type-2 domain-containing protein</fullName>
    </recommendedName>
</protein>
<reference evidence="2" key="1">
    <citation type="journal article" date="2020" name="Nature">
        <title>Giant virus diversity and host interactions through global metagenomics.</title>
        <authorList>
            <person name="Schulz F."/>
            <person name="Roux S."/>
            <person name="Paez-Espino D."/>
            <person name="Jungbluth S."/>
            <person name="Walsh D.A."/>
            <person name="Denef V.J."/>
            <person name="McMahon K.D."/>
            <person name="Konstantinidis K.T."/>
            <person name="Eloe-Fadrosh E.A."/>
            <person name="Kyrpides N.C."/>
            <person name="Woyke T."/>
        </authorList>
    </citation>
    <scope>NUCLEOTIDE SEQUENCE</scope>
    <source>
        <strain evidence="2">GVMAG-M-3300023184-177</strain>
    </source>
</reference>
<dbReference type="PANTHER" id="PTHR43346">
    <property type="entry name" value="LIGAND BINDING DOMAIN PROTEIN, PUTATIVE (AFU_ORTHOLOGUE AFUA_6G14370)-RELATED"/>
    <property type="match status" value="1"/>
</dbReference>
<accession>A0A6C0HVL0</accession>
<evidence type="ECO:0000313" key="2">
    <source>
        <dbReference type="EMBL" id="QHT84450.1"/>
    </source>
</evidence>
<name>A0A6C0HVL0_9ZZZZ</name>
<organism evidence="2">
    <name type="scientific">viral metagenome</name>
    <dbReference type="NCBI Taxonomy" id="1070528"/>
    <lineage>
        <taxon>unclassified sequences</taxon>
        <taxon>metagenomes</taxon>
        <taxon>organismal metagenomes</taxon>
    </lineage>
</organism>
<dbReference type="Pfam" id="PF07883">
    <property type="entry name" value="Cupin_2"/>
    <property type="match status" value="1"/>
</dbReference>
<dbReference type="Gene3D" id="2.60.120.10">
    <property type="entry name" value="Jelly Rolls"/>
    <property type="match status" value="1"/>
</dbReference>
<dbReference type="InterPro" id="IPR052538">
    <property type="entry name" value="Flavonoid_dioxygenase-like"/>
</dbReference>
<proteinExistence type="predicted"/>
<dbReference type="InterPro" id="IPR014710">
    <property type="entry name" value="RmlC-like_jellyroll"/>
</dbReference>
<dbReference type="EMBL" id="MN740018">
    <property type="protein sequence ID" value="QHT84450.1"/>
    <property type="molecule type" value="Genomic_DNA"/>
</dbReference>
<dbReference type="InterPro" id="IPR011051">
    <property type="entry name" value="RmlC_Cupin_sf"/>
</dbReference>
<dbReference type="AlphaFoldDB" id="A0A6C0HVL0"/>
<dbReference type="CDD" id="cd02223">
    <property type="entry name" value="cupin_Bh2720-like"/>
    <property type="match status" value="1"/>
</dbReference>
<dbReference type="InterPro" id="IPR013096">
    <property type="entry name" value="Cupin_2"/>
</dbReference>
<sequence>MTIENNNYRKIVNTTHHQQLVLMSLKPKEEIGMEVHKKIDQFIRIEKGSATVIIGKENSKIYKLKKEYFITIPAGTNHNIINTGRSELKLYSIYSPSNHKPGTVQKNKPKND</sequence>
<dbReference type="PANTHER" id="PTHR43346:SF1">
    <property type="entry name" value="QUERCETIN 2,3-DIOXYGENASE-RELATED"/>
    <property type="match status" value="1"/>
</dbReference>
<evidence type="ECO:0000259" key="1">
    <source>
        <dbReference type="Pfam" id="PF07883"/>
    </source>
</evidence>